<evidence type="ECO:0000256" key="3">
    <source>
        <dbReference type="ARBA" id="ARBA00023125"/>
    </source>
</evidence>
<dbReference type="EMBL" id="BARV01020078">
    <property type="protein sequence ID" value="GAI23306.1"/>
    <property type="molecule type" value="Genomic_DNA"/>
</dbReference>
<comment type="caution">
    <text evidence="5">The sequence shown here is derived from an EMBL/GenBank/DDBJ whole genome shotgun (WGS) entry which is preliminary data.</text>
</comment>
<dbReference type="PANTHER" id="PTHR30408">
    <property type="entry name" value="TYPE-1 RESTRICTION ENZYME ECOKI SPECIFICITY PROTEIN"/>
    <property type="match status" value="1"/>
</dbReference>
<reference evidence="5" key="1">
    <citation type="journal article" date="2014" name="Front. Microbiol.">
        <title>High frequency of phylogenetically diverse reductive dehalogenase-homologous genes in deep subseafloor sedimentary metagenomes.</title>
        <authorList>
            <person name="Kawai M."/>
            <person name="Futagami T."/>
            <person name="Toyoda A."/>
            <person name="Takaki Y."/>
            <person name="Nishi S."/>
            <person name="Hori S."/>
            <person name="Arai W."/>
            <person name="Tsubouchi T."/>
            <person name="Morono Y."/>
            <person name="Uchiyama I."/>
            <person name="Ito T."/>
            <person name="Fujiyama A."/>
            <person name="Inagaki F."/>
            <person name="Takami H."/>
        </authorList>
    </citation>
    <scope>NUCLEOTIDE SEQUENCE</scope>
    <source>
        <strain evidence="5">Expedition CK06-06</strain>
    </source>
</reference>
<comment type="similarity">
    <text evidence="1">Belongs to the type-I restriction system S methylase family.</text>
</comment>
<keyword evidence="3" id="KW-0238">DNA-binding</keyword>
<feature type="domain" description="Type I restriction modification DNA specificity" evidence="4">
    <location>
        <begin position="139"/>
        <end position="275"/>
    </location>
</feature>
<proteinExistence type="inferred from homology"/>
<dbReference type="Gene3D" id="3.90.220.20">
    <property type="entry name" value="DNA methylase specificity domains"/>
    <property type="match status" value="2"/>
</dbReference>
<evidence type="ECO:0000313" key="5">
    <source>
        <dbReference type="EMBL" id="GAI23306.1"/>
    </source>
</evidence>
<protein>
    <recommendedName>
        <fullName evidence="4">Type I restriction modification DNA specificity domain-containing protein</fullName>
    </recommendedName>
</protein>
<organism evidence="5">
    <name type="scientific">marine sediment metagenome</name>
    <dbReference type="NCBI Taxonomy" id="412755"/>
    <lineage>
        <taxon>unclassified sequences</taxon>
        <taxon>metagenomes</taxon>
        <taxon>ecological metagenomes</taxon>
    </lineage>
</organism>
<dbReference type="AlphaFoldDB" id="X1MZ53"/>
<dbReference type="InterPro" id="IPR052021">
    <property type="entry name" value="Type-I_RS_S_subunit"/>
</dbReference>
<evidence type="ECO:0000256" key="2">
    <source>
        <dbReference type="ARBA" id="ARBA00022747"/>
    </source>
</evidence>
<feature type="non-terminal residue" evidence="5">
    <location>
        <position position="275"/>
    </location>
</feature>
<dbReference type="Pfam" id="PF01420">
    <property type="entry name" value="Methylase_S"/>
    <property type="match status" value="2"/>
</dbReference>
<dbReference type="CDD" id="cd17262">
    <property type="entry name" value="RMtype1_S_Aco12261I-TRD2-CR2"/>
    <property type="match status" value="1"/>
</dbReference>
<dbReference type="InterPro" id="IPR044946">
    <property type="entry name" value="Restrct_endonuc_typeI_TRD_sf"/>
</dbReference>
<evidence type="ECO:0000256" key="1">
    <source>
        <dbReference type="ARBA" id="ARBA00010923"/>
    </source>
</evidence>
<keyword evidence="2" id="KW-0680">Restriction system</keyword>
<dbReference type="GO" id="GO:0003677">
    <property type="term" value="F:DNA binding"/>
    <property type="evidence" value="ECO:0007669"/>
    <property type="project" value="UniProtKB-KW"/>
</dbReference>
<evidence type="ECO:0000259" key="4">
    <source>
        <dbReference type="Pfam" id="PF01420"/>
    </source>
</evidence>
<accession>X1MZ53</accession>
<feature type="non-terminal residue" evidence="5">
    <location>
        <position position="1"/>
    </location>
</feature>
<feature type="domain" description="Type I restriction modification DNA specificity" evidence="4">
    <location>
        <begin position="2"/>
        <end position="107"/>
    </location>
</feature>
<dbReference type="PANTHER" id="PTHR30408:SF12">
    <property type="entry name" value="TYPE I RESTRICTION ENZYME MJAVIII SPECIFICITY SUBUNIT"/>
    <property type="match status" value="1"/>
</dbReference>
<dbReference type="GO" id="GO:0009307">
    <property type="term" value="P:DNA restriction-modification system"/>
    <property type="evidence" value="ECO:0007669"/>
    <property type="project" value="UniProtKB-KW"/>
</dbReference>
<dbReference type="SUPFAM" id="SSF116734">
    <property type="entry name" value="DNA methylase specificity domain"/>
    <property type="match status" value="2"/>
</dbReference>
<sequence>IIKQNDILVVKDGATTGKVAIVKESFPYKTAAVNEHLFIIRIDTARLEPKFVFYYLFSRLGQNYILRGFHGSAQGGITKNFTDNIKFPLLDLPTQRRIAEILDKADAARAKRQEALKLTDQFLKSTFLEMFGDPIKNTKTWKISLLGDLVEFLDHKRVPVTKSDRKPGQYPYYGASGIVDWVDNYIFNEPLLLLAEDGENLRSRVKPVAFCIDGKTWVNNHAHVLRCTKTNRVFLKEILNKIEYSSFFAGATRPKITKSLVQKIKIINPPHDKQQ</sequence>
<dbReference type="InterPro" id="IPR000055">
    <property type="entry name" value="Restrct_endonuc_typeI_TRD"/>
</dbReference>
<gene>
    <name evidence="5" type="ORF">S06H3_33613</name>
</gene>
<name>X1MZ53_9ZZZZ</name>